<reference evidence="2 3" key="1">
    <citation type="submission" date="2024-02" db="EMBL/GenBank/DDBJ databases">
        <title>Chromosome-scale genome assembly of the rough periwinkle Littorina saxatilis.</title>
        <authorList>
            <person name="De Jode A."/>
            <person name="Faria R."/>
            <person name="Formenti G."/>
            <person name="Sims Y."/>
            <person name="Smith T.P."/>
            <person name="Tracey A."/>
            <person name="Wood J.M.D."/>
            <person name="Zagrodzka Z.B."/>
            <person name="Johannesson K."/>
            <person name="Butlin R.K."/>
            <person name="Leder E.H."/>
        </authorList>
    </citation>
    <scope>NUCLEOTIDE SEQUENCE [LARGE SCALE GENOMIC DNA]</scope>
    <source>
        <strain evidence="2">Snail1</strain>
        <tissue evidence="2">Muscle</tissue>
    </source>
</reference>
<protein>
    <submittedName>
        <fullName evidence="2">Uncharacterized protein</fullName>
    </submittedName>
</protein>
<evidence type="ECO:0000313" key="2">
    <source>
        <dbReference type="EMBL" id="KAK7089169.1"/>
    </source>
</evidence>
<sequence>MGYCLIAFIVLCMINPASTLTNGGTLYCQEEWKTGEIFTLSFHVDATIFLQTCKNRQNPAYFQKSNDGVAAPKPNCTVPNIKSSGTCSSGSFPPGTLGCGCTGQNNSHYMLEYNFIANSDYNGWWSADIFLHRCFINSTPVFLQSKLRRQTTM</sequence>
<feature type="chain" id="PRO_5043024249" evidence="1">
    <location>
        <begin position="20"/>
        <end position="153"/>
    </location>
</feature>
<gene>
    <name evidence="2" type="ORF">V1264_024220</name>
</gene>
<feature type="signal peptide" evidence="1">
    <location>
        <begin position="1"/>
        <end position="19"/>
    </location>
</feature>
<comment type="caution">
    <text evidence="2">The sequence shown here is derived from an EMBL/GenBank/DDBJ whole genome shotgun (WGS) entry which is preliminary data.</text>
</comment>
<dbReference type="Proteomes" id="UP001374579">
    <property type="component" value="Unassembled WGS sequence"/>
</dbReference>
<accession>A0AAN9ALZ8</accession>
<name>A0AAN9ALZ8_9CAEN</name>
<dbReference type="EMBL" id="JBAMIC010002678">
    <property type="protein sequence ID" value="KAK7089169.1"/>
    <property type="molecule type" value="Genomic_DNA"/>
</dbReference>
<dbReference type="AlphaFoldDB" id="A0AAN9ALZ8"/>
<proteinExistence type="predicted"/>
<organism evidence="2 3">
    <name type="scientific">Littorina saxatilis</name>
    <dbReference type="NCBI Taxonomy" id="31220"/>
    <lineage>
        <taxon>Eukaryota</taxon>
        <taxon>Metazoa</taxon>
        <taxon>Spiralia</taxon>
        <taxon>Lophotrochozoa</taxon>
        <taxon>Mollusca</taxon>
        <taxon>Gastropoda</taxon>
        <taxon>Caenogastropoda</taxon>
        <taxon>Littorinimorpha</taxon>
        <taxon>Littorinoidea</taxon>
        <taxon>Littorinidae</taxon>
        <taxon>Littorina</taxon>
    </lineage>
</organism>
<evidence type="ECO:0000313" key="3">
    <source>
        <dbReference type="Proteomes" id="UP001374579"/>
    </source>
</evidence>
<keyword evidence="3" id="KW-1185">Reference proteome</keyword>
<keyword evidence="1" id="KW-0732">Signal</keyword>
<evidence type="ECO:0000256" key="1">
    <source>
        <dbReference type="SAM" id="SignalP"/>
    </source>
</evidence>